<reference evidence="2 3" key="1">
    <citation type="journal article" date="2019" name="Sci. Rep.">
        <title>Orb-weaving spider Araneus ventricosus genome elucidates the spidroin gene catalogue.</title>
        <authorList>
            <person name="Kono N."/>
            <person name="Nakamura H."/>
            <person name="Ohtoshi R."/>
            <person name="Moran D.A.P."/>
            <person name="Shinohara A."/>
            <person name="Yoshida Y."/>
            <person name="Fujiwara M."/>
            <person name="Mori M."/>
            <person name="Tomita M."/>
            <person name="Arakawa K."/>
        </authorList>
    </citation>
    <scope>NUCLEOTIDE SEQUENCE [LARGE SCALE GENOMIC DNA]</scope>
</reference>
<name>A0A4Y2Q966_ARAVE</name>
<accession>A0A4Y2Q966</accession>
<dbReference type="Proteomes" id="UP000499080">
    <property type="component" value="Unassembled WGS sequence"/>
</dbReference>
<feature type="region of interest" description="Disordered" evidence="1">
    <location>
        <begin position="47"/>
        <end position="79"/>
    </location>
</feature>
<proteinExistence type="predicted"/>
<evidence type="ECO:0000313" key="3">
    <source>
        <dbReference type="Proteomes" id="UP000499080"/>
    </source>
</evidence>
<dbReference type="EMBL" id="BGPR01013455">
    <property type="protein sequence ID" value="GBN60745.1"/>
    <property type="molecule type" value="Genomic_DNA"/>
</dbReference>
<sequence length="79" mass="9107">MSTAYEKEMERLRKLLAEVQTNEYSDHENEDNLPEDVWEENFSDHECFSEHDTESEVAGDSGNEEVNNSECFSSNDGVQ</sequence>
<dbReference type="OrthoDB" id="6466835at2759"/>
<protein>
    <submittedName>
        <fullName evidence="2">Uncharacterized protein</fullName>
    </submittedName>
</protein>
<dbReference type="AlphaFoldDB" id="A0A4Y2Q966"/>
<feature type="compositionally biased region" description="Polar residues" evidence="1">
    <location>
        <begin position="64"/>
        <end position="79"/>
    </location>
</feature>
<evidence type="ECO:0000313" key="2">
    <source>
        <dbReference type="EMBL" id="GBN60745.1"/>
    </source>
</evidence>
<evidence type="ECO:0000256" key="1">
    <source>
        <dbReference type="SAM" id="MobiDB-lite"/>
    </source>
</evidence>
<comment type="caution">
    <text evidence="2">The sequence shown here is derived from an EMBL/GenBank/DDBJ whole genome shotgun (WGS) entry which is preliminary data.</text>
</comment>
<keyword evidence="3" id="KW-1185">Reference proteome</keyword>
<gene>
    <name evidence="2" type="ORF">AVEN_37925_1</name>
</gene>
<organism evidence="2 3">
    <name type="scientific">Araneus ventricosus</name>
    <name type="common">Orbweaver spider</name>
    <name type="synonym">Epeira ventricosa</name>
    <dbReference type="NCBI Taxonomy" id="182803"/>
    <lineage>
        <taxon>Eukaryota</taxon>
        <taxon>Metazoa</taxon>
        <taxon>Ecdysozoa</taxon>
        <taxon>Arthropoda</taxon>
        <taxon>Chelicerata</taxon>
        <taxon>Arachnida</taxon>
        <taxon>Araneae</taxon>
        <taxon>Araneomorphae</taxon>
        <taxon>Entelegynae</taxon>
        <taxon>Araneoidea</taxon>
        <taxon>Araneidae</taxon>
        <taxon>Araneus</taxon>
    </lineage>
</organism>